<feature type="domain" description="HTH tetR-type" evidence="3">
    <location>
        <begin position="6"/>
        <end position="66"/>
    </location>
</feature>
<dbReference type="PROSITE" id="PS50977">
    <property type="entry name" value="HTH_TETR_2"/>
    <property type="match status" value="1"/>
</dbReference>
<dbReference type="Pfam" id="PF00440">
    <property type="entry name" value="TetR_N"/>
    <property type="match status" value="1"/>
</dbReference>
<evidence type="ECO:0000256" key="1">
    <source>
        <dbReference type="ARBA" id="ARBA00023125"/>
    </source>
</evidence>
<evidence type="ECO:0000313" key="5">
    <source>
        <dbReference type="Proteomes" id="UP001365405"/>
    </source>
</evidence>
<comment type="caution">
    <text evidence="4">The sequence shown here is derived from an EMBL/GenBank/DDBJ whole genome shotgun (WGS) entry which is preliminary data.</text>
</comment>
<organism evidence="4 5">
    <name type="scientific">Pseudaquabacterium inlustre</name>
    <dbReference type="NCBI Taxonomy" id="2984192"/>
    <lineage>
        <taxon>Bacteria</taxon>
        <taxon>Pseudomonadati</taxon>
        <taxon>Pseudomonadota</taxon>
        <taxon>Betaproteobacteria</taxon>
        <taxon>Burkholderiales</taxon>
        <taxon>Sphaerotilaceae</taxon>
        <taxon>Pseudaquabacterium</taxon>
    </lineage>
</organism>
<dbReference type="InterPro" id="IPR050109">
    <property type="entry name" value="HTH-type_TetR-like_transc_reg"/>
</dbReference>
<name>A0ABU9CG55_9BURK</name>
<dbReference type="InterPro" id="IPR009057">
    <property type="entry name" value="Homeodomain-like_sf"/>
</dbReference>
<evidence type="ECO:0000259" key="3">
    <source>
        <dbReference type="PROSITE" id="PS50977"/>
    </source>
</evidence>
<accession>A0ABU9CG55</accession>
<evidence type="ECO:0000313" key="4">
    <source>
        <dbReference type="EMBL" id="MEK8050833.1"/>
    </source>
</evidence>
<dbReference type="Gene3D" id="1.10.357.10">
    <property type="entry name" value="Tetracycline Repressor, domain 2"/>
    <property type="match status" value="1"/>
</dbReference>
<proteinExistence type="predicted"/>
<dbReference type="RefSeq" id="WP_341410524.1">
    <property type="nucleotide sequence ID" value="NZ_JBBUTH010000005.1"/>
</dbReference>
<keyword evidence="5" id="KW-1185">Reference proteome</keyword>
<sequence>MADSNPDHRHRLLEAMARSVAAKGYAAVTIADLAAEARVSKRSFYEHFSDKAECFAALYEAASLNSLRVLREALDVQRDWHAQVEQALAAYLGHLAGNPALLATLFIDIMALGPGGLAARRRSTQRFADFIVAVAGPALGREQAVAIVGGIHEWVLEAVEAGQIERLPALAGPGARLVRAVIDGQP</sequence>
<dbReference type="PANTHER" id="PTHR30055">
    <property type="entry name" value="HTH-TYPE TRANSCRIPTIONAL REGULATOR RUTR"/>
    <property type="match status" value="1"/>
</dbReference>
<dbReference type="EMBL" id="JBBUTH010000005">
    <property type="protein sequence ID" value="MEK8050833.1"/>
    <property type="molecule type" value="Genomic_DNA"/>
</dbReference>
<dbReference type="Proteomes" id="UP001365405">
    <property type="component" value="Unassembled WGS sequence"/>
</dbReference>
<protein>
    <submittedName>
        <fullName evidence="4">Helix-turn-helix domain-containing protein</fullName>
    </submittedName>
</protein>
<gene>
    <name evidence="4" type="ORF">AACH10_11355</name>
</gene>
<dbReference type="PANTHER" id="PTHR30055:SF187">
    <property type="entry name" value="TRANSCRIPTIONAL REGULATORY PROTEIN"/>
    <property type="match status" value="1"/>
</dbReference>
<feature type="DNA-binding region" description="H-T-H motif" evidence="2">
    <location>
        <begin position="29"/>
        <end position="48"/>
    </location>
</feature>
<dbReference type="SUPFAM" id="SSF46689">
    <property type="entry name" value="Homeodomain-like"/>
    <property type="match status" value="1"/>
</dbReference>
<dbReference type="InterPro" id="IPR001647">
    <property type="entry name" value="HTH_TetR"/>
</dbReference>
<evidence type="ECO:0000256" key="2">
    <source>
        <dbReference type="PROSITE-ProRule" id="PRU00335"/>
    </source>
</evidence>
<reference evidence="4 5" key="1">
    <citation type="submission" date="2024-04" db="EMBL/GenBank/DDBJ databases">
        <title>Novel species of the genus Ideonella isolated from streams.</title>
        <authorList>
            <person name="Lu H."/>
        </authorList>
    </citation>
    <scope>NUCLEOTIDE SEQUENCE [LARGE SCALE GENOMIC DNA]</scope>
    <source>
        <strain evidence="4 5">DXS22W</strain>
    </source>
</reference>
<keyword evidence="1 2" id="KW-0238">DNA-binding</keyword>